<dbReference type="AlphaFoldDB" id="A0A2N9IJ02"/>
<protein>
    <submittedName>
        <fullName evidence="2">Uncharacterized protein</fullName>
    </submittedName>
</protein>
<feature type="region of interest" description="Disordered" evidence="1">
    <location>
        <begin position="26"/>
        <end position="48"/>
    </location>
</feature>
<accession>A0A2N9IJ02</accession>
<sequence length="102" mass="12103">MTEHNTDRDETLALIESFLEGLRDKLSKLEEAQKNPPQGEDEQEHKWEEDDKFAYERKKEFEIFTIDVKGKMDVIQKALQKTKGVDDYLFLYRWSKGCEDGK</sequence>
<name>A0A2N9IJ02_FAGSY</name>
<proteinExistence type="predicted"/>
<dbReference type="EMBL" id="OIVN01005768">
    <property type="protein sequence ID" value="SPD23921.1"/>
    <property type="molecule type" value="Genomic_DNA"/>
</dbReference>
<evidence type="ECO:0000256" key="1">
    <source>
        <dbReference type="SAM" id="MobiDB-lite"/>
    </source>
</evidence>
<gene>
    <name evidence="2" type="ORF">FSB_LOCUS51803</name>
</gene>
<evidence type="ECO:0000313" key="2">
    <source>
        <dbReference type="EMBL" id="SPD23921.1"/>
    </source>
</evidence>
<reference evidence="2" key="1">
    <citation type="submission" date="2018-02" db="EMBL/GenBank/DDBJ databases">
        <authorList>
            <person name="Cohen D.B."/>
            <person name="Kent A.D."/>
        </authorList>
    </citation>
    <scope>NUCLEOTIDE SEQUENCE</scope>
</reference>
<organism evidence="2">
    <name type="scientific">Fagus sylvatica</name>
    <name type="common">Beechnut</name>
    <dbReference type="NCBI Taxonomy" id="28930"/>
    <lineage>
        <taxon>Eukaryota</taxon>
        <taxon>Viridiplantae</taxon>
        <taxon>Streptophyta</taxon>
        <taxon>Embryophyta</taxon>
        <taxon>Tracheophyta</taxon>
        <taxon>Spermatophyta</taxon>
        <taxon>Magnoliopsida</taxon>
        <taxon>eudicotyledons</taxon>
        <taxon>Gunneridae</taxon>
        <taxon>Pentapetalae</taxon>
        <taxon>rosids</taxon>
        <taxon>fabids</taxon>
        <taxon>Fagales</taxon>
        <taxon>Fagaceae</taxon>
        <taxon>Fagus</taxon>
    </lineage>
</organism>